<feature type="transmembrane region" description="Helical" evidence="1">
    <location>
        <begin position="130"/>
        <end position="157"/>
    </location>
</feature>
<keyword evidence="4" id="KW-1185">Reference proteome</keyword>
<accession>A0ABU5DAG1</accession>
<keyword evidence="3" id="KW-0012">Acyltransferase</keyword>
<feature type="transmembrane region" description="Helical" evidence="1">
    <location>
        <begin position="105"/>
        <end position="124"/>
    </location>
</feature>
<feature type="domain" description="Acyltransferase 3" evidence="2">
    <location>
        <begin position="3"/>
        <end position="292"/>
    </location>
</feature>
<gene>
    <name evidence="3" type="ORF">SNE35_02080</name>
</gene>
<comment type="caution">
    <text evidence="3">The sequence shown here is derived from an EMBL/GenBank/DDBJ whole genome shotgun (WGS) entry which is preliminary data.</text>
</comment>
<feature type="transmembrane region" description="Helical" evidence="1">
    <location>
        <begin position="6"/>
        <end position="25"/>
    </location>
</feature>
<dbReference type="GO" id="GO:0016746">
    <property type="term" value="F:acyltransferase activity"/>
    <property type="evidence" value="ECO:0007669"/>
    <property type="project" value="UniProtKB-KW"/>
</dbReference>
<protein>
    <submittedName>
        <fullName evidence="3">Acyltransferase</fullName>
        <ecNumber evidence="3">2.3.-.-</ecNumber>
    </submittedName>
</protein>
<dbReference type="EMBL" id="JAXCLA010000001">
    <property type="protein sequence ID" value="MDY0743272.1"/>
    <property type="molecule type" value="Genomic_DNA"/>
</dbReference>
<evidence type="ECO:0000313" key="3">
    <source>
        <dbReference type="EMBL" id="MDY0743272.1"/>
    </source>
</evidence>
<feature type="transmembrane region" description="Helical" evidence="1">
    <location>
        <begin position="211"/>
        <end position="228"/>
    </location>
</feature>
<keyword evidence="3" id="KW-0808">Transferase</keyword>
<feature type="transmembrane region" description="Helical" evidence="1">
    <location>
        <begin position="275"/>
        <end position="299"/>
    </location>
</feature>
<proteinExistence type="predicted"/>
<feature type="transmembrane region" description="Helical" evidence="1">
    <location>
        <begin position="249"/>
        <end position="269"/>
    </location>
</feature>
<feature type="transmembrane region" description="Helical" evidence="1">
    <location>
        <begin position="187"/>
        <end position="205"/>
    </location>
</feature>
<keyword evidence="1" id="KW-1133">Transmembrane helix</keyword>
<dbReference type="InterPro" id="IPR002656">
    <property type="entry name" value="Acyl_transf_3_dom"/>
</dbReference>
<dbReference type="Pfam" id="PF01757">
    <property type="entry name" value="Acyl_transf_3"/>
    <property type="match status" value="1"/>
</dbReference>
<evidence type="ECO:0000259" key="2">
    <source>
        <dbReference type="Pfam" id="PF01757"/>
    </source>
</evidence>
<feature type="transmembrane region" description="Helical" evidence="1">
    <location>
        <begin position="37"/>
        <end position="59"/>
    </location>
</feature>
<reference evidence="3 4" key="1">
    <citation type="submission" date="2023-11" db="EMBL/GenBank/DDBJ databases">
        <title>Paucibacter sp. nov., isolated from fresh soil in Korea.</title>
        <authorList>
            <person name="Le N.T.T."/>
        </authorList>
    </citation>
    <scope>NUCLEOTIDE SEQUENCE [LARGE SCALE GENOMIC DNA]</scope>
    <source>
        <strain evidence="3 4">R3-3</strain>
    </source>
</reference>
<evidence type="ECO:0000313" key="4">
    <source>
        <dbReference type="Proteomes" id="UP001285263"/>
    </source>
</evidence>
<dbReference type="Proteomes" id="UP001285263">
    <property type="component" value="Unassembled WGS sequence"/>
</dbReference>
<name>A0ABU5DAG1_9BURK</name>
<sequence>MLKSLQAGRAIAALMVVLYHMGPAVEKYFGLGALAAPWGRAGVEFFFVLSGFIIASAHWDDIGRLDRLGRFAWKRFVRIYPIYWVVFLLAFTGAYRLLNLSVAEVLHGLLLTPTGVAPVISVAWSLQWEIVFYVLFASLIVHPALALAVLAAVLIGLPGSPKYLMLFLAGVACAVVDRRQLAVPGRLVALIGTLVFAAASAVETVSGGQPVFWYGVGAALLVLGLVRAERAGHMIGAHPALQLLGNASYSIYLLHYPFISAACKVAAAVGLRGPAWGAAVYAVVLMAAVAAGVLLHLYVERPLIDRLTARRPVLAPVAD</sequence>
<organism evidence="3 4">
    <name type="scientific">Roseateles agri</name>
    <dbReference type="NCBI Taxonomy" id="3098619"/>
    <lineage>
        <taxon>Bacteria</taxon>
        <taxon>Pseudomonadati</taxon>
        <taxon>Pseudomonadota</taxon>
        <taxon>Betaproteobacteria</taxon>
        <taxon>Burkholderiales</taxon>
        <taxon>Sphaerotilaceae</taxon>
        <taxon>Roseateles</taxon>
    </lineage>
</organism>
<dbReference type="RefSeq" id="WP_320421135.1">
    <property type="nucleotide sequence ID" value="NZ_JAXCLA010000001.1"/>
</dbReference>
<evidence type="ECO:0000256" key="1">
    <source>
        <dbReference type="SAM" id="Phobius"/>
    </source>
</evidence>
<keyword evidence="1" id="KW-0812">Transmembrane</keyword>
<dbReference type="PANTHER" id="PTHR23028">
    <property type="entry name" value="ACETYLTRANSFERASE"/>
    <property type="match status" value="1"/>
</dbReference>
<feature type="transmembrane region" description="Helical" evidence="1">
    <location>
        <begin position="79"/>
        <end position="98"/>
    </location>
</feature>
<dbReference type="InterPro" id="IPR050879">
    <property type="entry name" value="Acyltransferase_3"/>
</dbReference>
<dbReference type="EC" id="2.3.-.-" evidence="3"/>
<keyword evidence="1" id="KW-0472">Membrane</keyword>
<dbReference type="PANTHER" id="PTHR23028:SF131">
    <property type="entry name" value="BLR2367 PROTEIN"/>
    <property type="match status" value="1"/>
</dbReference>